<dbReference type="PANTHER" id="PTHR31263:SF0">
    <property type="entry name" value="CELLULASE FAMILY PROTEIN (AFU_ORTHOLOGUE AFUA_5G14560)"/>
    <property type="match status" value="1"/>
</dbReference>
<keyword evidence="2 4" id="KW-0378">Hydrolase</keyword>
<gene>
    <name evidence="7" type="ORF">BDP81DRAFT_500168</name>
</gene>
<keyword evidence="8" id="KW-1185">Reference proteome</keyword>
<dbReference type="Proteomes" id="UP001243989">
    <property type="component" value="Unassembled WGS sequence"/>
</dbReference>
<evidence type="ECO:0000313" key="8">
    <source>
        <dbReference type="Proteomes" id="UP001243989"/>
    </source>
</evidence>
<feature type="domain" description="Glycoside hydrolase family 5" evidence="6">
    <location>
        <begin position="55"/>
        <end position="403"/>
    </location>
</feature>
<dbReference type="RefSeq" id="XP_060440890.1">
    <property type="nucleotide sequence ID" value="XM_060595503.1"/>
</dbReference>
<dbReference type="PANTHER" id="PTHR31263">
    <property type="entry name" value="CELLULASE FAMILY PROTEIN (AFU_ORTHOLOGUE AFUA_5G14560)"/>
    <property type="match status" value="1"/>
</dbReference>
<feature type="signal peptide" evidence="5">
    <location>
        <begin position="1"/>
        <end position="22"/>
    </location>
</feature>
<evidence type="ECO:0000256" key="1">
    <source>
        <dbReference type="ARBA" id="ARBA00005641"/>
    </source>
</evidence>
<accession>A0AAI9ZJV7</accession>
<dbReference type="GeneID" id="85480365"/>
<dbReference type="SUPFAM" id="SSF51445">
    <property type="entry name" value="(Trans)glycosidases"/>
    <property type="match status" value="1"/>
</dbReference>
<dbReference type="GO" id="GO:0000272">
    <property type="term" value="P:polysaccharide catabolic process"/>
    <property type="evidence" value="ECO:0007669"/>
    <property type="project" value="InterPro"/>
</dbReference>
<evidence type="ECO:0000256" key="3">
    <source>
        <dbReference type="ARBA" id="ARBA00023295"/>
    </source>
</evidence>
<comment type="caution">
    <text evidence="7">The sequence shown here is derived from an EMBL/GenBank/DDBJ whole genome shotgun (WGS) entry which is preliminary data.</text>
</comment>
<evidence type="ECO:0000256" key="4">
    <source>
        <dbReference type="RuleBase" id="RU361153"/>
    </source>
</evidence>
<evidence type="ECO:0000256" key="2">
    <source>
        <dbReference type="ARBA" id="ARBA00022801"/>
    </source>
</evidence>
<dbReference type="Gene3D" id="3.20.20.80">
    <property type="entry name" value="Glycosidases"/>
    <property type="match status" value="1"/>
</dbReference>
<name>A0AAI9ZJV7_9PEZI</name>
<dbReference type="AlphaFoldDB" id="A0AAI9ZJV7"/>
<dbReference type="InterPro" id="IPR017853">
    <property type="entry name" value="GH"/>
</dbReference>
<feature type="chain" id="PRO_5042547115" evidence="5">
    <location>
        <begin position="23"/>
        <end position="510"/>
    </location>
</feature>
<evidence type="ECO:0000256" key="5">
    <source>
        <dbReference type="SAM" id="SignalP"/>
    </source>
</evidence>
<evidence type="ECO:0000313" key="7">
    <source>
        <dbReference type="EMBL" id="KAK1624895.1"/>
    </source>
</evidence>
<dbReference type="InterPro" id="IPR001547">
    <property type="entry name" value="Glyco_hydro_5"/>
</dbReference>
<dbReference type="EMBL" id="JAHMHQ010000022">
    <property type="protein sequence ID" value="KAK1624895.1"/>
    <property type="molecule type" value="Genomic_DNA"/>
</dbReference>
<protein>
    <submittedName>
        <fullName evidence="7">Glycoside hydrolase superfamily</fullName>
    </submittedName>
</protein>
<sequence>MRRLSSLSALLAALATPFSTSAELIRRDLQPLPLSVRDRDIVDARNATVALVGVNWAGHERTMLPEGLQYQSVAHIVKRIAETGFNSVRLTFATEMVDDIVDRGGDVDLKTTLQNALGPENGTAVLKQVLKNNPSFNESSKRLDVWDAVAAELGRQKIYVHLDNHVSKAGWCCTPYDGNGWFGDTNFNTSNWVRGLSYMAEHGKASNWTTFTSMGLRNELRDPFSATPPQSLENTTWTTWKTRMVQGANAIHAANPDVLIFFGGRIFDFDISAPVQGTFASEPGFNFSIAEFSFKNKFVFEQHQYDQGLVDDACTTYRDILTAFGSDVMTIGNNGTTGNGTMTNGTMTNGTMTNGTSNRAPLVMTEWGHDQTDESGAFKDKFRRCLMDFMVDGQISWMVWVMGGSYYTREGVQDKDEPWGKSTFLFKKMLMIANLTMIAILDHNWDAYRGKASIRRLQSDMERTYAAFHQSMPDAGRSPGNQPKSVATSFPYSVSLATLMGIVVAGMIWA</sequence>
<keyword evidence="5" id="KW-0732">Signal</keyword>
<proteinExistence type="inferred from homology"/>
<dbReference type="GO" id="GO:0004553">
    <property type="term" value="F:hydrolase activity, hydrolyzing O-glycosyl compounds"/>
    <property type="evidence" value="ECO:0007669"/>
    <property type="project" value="InterPro"/>
</dbReference>
<dbReference type="Pfam" id="PF00150">
    <property type="entry name" value="Cellulase"/>
    <property type="match status" value="1"/>
</dbReference>
<keyword evidence="3 4" id="KW-0326">Glycosidase</keyword>
<reference evidence="7" key="1">
    <citation type="submission" date="2021-06" db="EMBL/GenBank/DDBJ databases">
        <title>Comparative genomics, transcriptomics and evolutionary studies reveal genomic signatures of adaptation to plant cell wall in hemibiotrophic fungi.</title>
        <authorList>
            <consortium name="DOE Joint Genome Institute"/>
            <person name="Baroncelli R."/>
            <person name="Diaz J.F."/>
            <person name="Benocci T."/>
            <person name="Peng M."/>
            <person name="Battaglia E."/>
            <person name="Haridas S."/>
            <person name="Andreopoulos W."/>
            <person name="Labutti K."/>
            <person name="Pangilinan J."/>
            <person name="Floch G.L."/>
            <person name="Makela M.R."/>
            <person name="Henrissat B."/>
            <person name="Grigoriev I.V."/>
            <person name="Crouch J.A."/>
            <person name="De Vries R.P."/>
            <person name="Sukno S.A."/>
            <person name="Thon M.R."/>
        </authorList>
    </citation>
    <scope>NUCLEOTIDE SEQUENCE</scope>
    <source>
        <strain evidence="7">CBS 102054</strain>
    </source>
</reference>
<evidence type="ECO:0000259" key="6">
    <source>
        <dbReference type="Pfam" id="PF00150"/>
    </source>
</evidence>
<comment type="similarity">
    <text evidence="1 4">Belongs to the glycosyl hydrolase 5 (cellulase A) family.</text>
</comment>
<organism evidence="7 8">
    <name type="scientific">Colletotrichum phormii</name>
    <dbReference type="NCBI Taxonomy" id="359342"/>
    <lineage>
        <taxon>Eukaryota</taxon>
        <taxon>Fungi</taxon>
        <taxon>Dikarya</taxon>
        <taxon>Ascomycota</taxon>
        <taxon>Pezizomycotina</taxon>
        <taxon>Sordariomycetes</taxon>
        <taxon>Hypocreomycetidae</taxon>
        <taxon>Glomerellales</taxon>
        <taxon>Glomerellaceae</taxon>
        <taxon>Colletotrichum</taxon>
        <taxon>Colletotrichum acutatum species complex</taxon>
    </lineage>
</organism>